<dbReference type="EMBL" id="SKCS01000099">
    <property type="protein sequence ID" value="TNN17053.1"/>
    <property type="molecule type" value="Genomic_DNA"/>
</dbReference>
<organism evidence="2 3">
    <name type="scientific">Schistosoma japonicum</name>
    <name type="common">Blood fluke</name>
    <dbReference type="NCBI Taxonomy" id="6182"/>
    <lineage>
        <taxon>Eukaryota</taxon>
        <taxon>Metazoa</taxon>
        <taxon>Spiralia</taxon>
        <taxon>Lophotrochozoa</taxon>
        <taxon>Platyhelminthes</taxon>
        <taxon>Trematoda</taxon>
        <taxon>Digenea</taxon>
        <taxon>Strigeidida</taxon>
        <taxon>Schistosomatoidea</taxon>
        <taxon>Schistosomatidae</taxon>
        <taxon>Schistosoma</taxon>
    </lineage>
</organism>
<dbReference type="SMART" id="SM00228">
    <property type="entry name" value="PDZ"/>
    <property type="match status" value="1"/>
</dbReference>
<keyword evidence="3" id="KW-1185">Reference proteome</keyword>
<evidence type="ECO:0000313" key="2">
    <source>
        <dbReference type="EMBL" id="TNN17053.1"/>
    </source>
</evidence>
<dbReference type="STRING" id="6182.A0A4Z2DKM8"/>
<dbReference type="InterPro" id="IPR001478">
    <property type="entry name" value="PDZ"/>
</dbReference>
<name>A0A4Z2DKM8_SCHJA</name>
<dbReference type="Proteomes" id="UP000311919">
    <property type="component" value="Unassembled WGS sequence"/>
</dbReference>
<dbReference type="SUPFAM" id="SSF50156">
    <property type="entry name" value="PDZ domain-like"/>
    <property type="match status" value="1"/>
</dbReference>
<feature type="domain" description="PDZ" evidence="1">
    <location>
        <begin position="88"/>
        <end position="165"/>
    </location>
</feature>
<accession>A0A4Z2DKM8</accession>
<dbReference type="InterPro" id="IPR036034">
    <property type="entry name" value="PDZ_sf"/>
</dbReference>
<gene>
    <name evidence="2" type="ORF">EWB00_011408</name>
</gene>
<evidence type="ECO:0000313" key="3">
    <source>
        <dbReference type="Proteomes" id="UP000311919"/>
    </source>
</evidence>
<protein>
    <submittedName>
        <fullName evidence="2">Syntenin-2</fullName>
    </submittedName>
</protein>
<sequence length="277" mass="31409">MSENDQKSGEIITSYDEILEITGLLPIRDNAMPCVTRNKKNHNSHDDISVGDDVNNDDNMVPMTSYTQLPLSSSLLSVIEDGDAGCRTISIAKTKNNDVGFTFAEIKQGLFVSHVDERSSARLNKVCFGDRIQCINGVEVKSYSQAKQLIDETHPTVEFSFLNCPYREVKTIYKVHGKCGLFINDGMILDHTKYFNTKSDKIPLNYYITEIDGHSTVRMLDEKIVSLVERANSPFSLHIVPQWFYEYLVYGLDPSGNGIKKTKHAFLNCFRESKRHH</sequence>
<comment type="caution">
    <text evidence="2">The sequence shown here is derived from an EMBL/GenBank/DDBJ whole genome shotgun (WGS) entry which is preliminary data.</text>
</comment>
<dbReference type="Gene3D" id="2.30.42.10">
    <property type="match status" value="2"/>
</dbReference>
<dbReference type="PROSITE" id="PS50106">
    <property type="entry name" value="PDZ"/>
    <property type="match status" value="1"/>
</dbReference>
<dbReference type="AlphaFoldDB" id="A0A4Z2DKM8"/>
<dbReference type="OrthoDB" id="10029564at2759"/>
<dbReference type="CDD" id="cd00136">
    <property type="entry name" value="PDZ_canonical"/>
    <property type="match status" value="1"/>
</dbReference>
<reference evidence="2 3" key="1">
    <citation type="submission" date="2019-03" db="EMBL/GenBank/DDBJ databases">
        <title>An improved genome assembly of the fluke Schistosoma japonicum.</title>
        <authorList>
            <person name="Hu W."/>
            <person name="Luo F."/>
            <person name="Yin M."/>
            <person name="Mo X."/>
            <person name="Sun C."/>
            <person name="Wu Q."/>
            <person name="Zhu B."/>
            <person name="Xiang M."/>
            <person name="Wang J."/>
            <person name="Wang Y."/>
            <person name="Zhang T."/>
            <person name="Xu B."/>
            <person name="Zheng H."/>
            <person name="Feng Z."/>
        </authorList>
    </citation>
    <scope>NUCLEOTIDE SEQUENCE [LARGE SCALE GENOMIC DNA]</scope>
    <source>
        <strain evidence="2">HuSjv2</strain>
        <tissue evidence="2">Worms</tissue>
    </source>
</reference>
<evidence type="ECO:0000259" key="1">
    <source>
        <dbReference type="PROSITE" id="PS50106"/>
    </source>
</evidence>
<dbReference type="Pfam" id="PF00595">
    <property type="entry name" value="PDZ"/>
    <property type="match status" value="1"/>
</dbReference>
<proteinExistence type="predicted"/>